<dbReference type="RefSeq" id="WP_004801357.1">
    <property type="nucleotide sequence ID" value="NZ_KB446646.1"/>
</dbReference>
<accession>M2PPM1</accession>
<proteinExistence type="predicted"/>
<comment type="caution">
    <text evidence="1">The sequence shown here is derived from an EMBL/GenBank/DDBJ whole genome shotgun (WGS) entry which is preliminary data.</text>
</comment>
<dbReference type="AlphaFoldDB" id="M2PPM1"/>
<protein>
    <recommendedName>
        <fullName evidence="3">Serine aminopeptidase S33 domain-containing protein</fullName>
    </recommendedName>
</protein>
<dbReference type="BioCyc" id="ECAT999415-HMP:GTTI-291-MONOMER"/>
<dbReference type="PANTHER" id="PTHR43358:SF4">
    <property type="entry name" value="ALPHA_BETA HYDROLASE FOLD-1 DOMAIN-CONTAINING PROTEIN"/>
    <property type="match status" value="1"/>
</dbReference>
<evidence type="ECO:0000313" key="1">
    <source>
        <dbReference type="EMBL" id="EMD17494.1"/>
    </source>
</evidence>
<dbReference type="Proteomes" id="UP000011758">
    <property type="component" value="Unassembled WGS sequence"/>
</dbReference>
<dbReference type="EMBL" id="AGEJ01000005">
    <property type="protein sequence ID" value="EMD17494.1"/>
    <property type="molecule type" value="Genomic_DNA"/>
</dbReference>
<sequence length="289" mass="33538">MKVNKKLIVLTAIGTSAYIYKRVSDYTHDMLYRYSIVRNELQDNYTKIVRLRNHDGLIICGYLYERGPGHKTIIMMHRFLEDSTSLINEINYFKEHTDANILAVDAKAHGLSDGYHRGFGYEDITDLMLWNRYILKRYGQDHKILMYGQGLGASCILMCANKGKLKNVEAIISDGACADTGDYLVKHCFKKTAIPGFISYPIIKRMIRNEIDCNLSVMTPMNHIEDNKIPTLFIHSRMNKDVPLEDVFTLYNHAQCEKELFPVKEAYFYTMKDNEYAQTLISFINTYFK</sequence>
<dbReference type="OrthoDB" id="9776685at2"/>
<dbReference type="Gene3D" id="3.40.50.1820">
    <property type="entry name" value="alpha/beta hydrolase"/>
    <property type="match status" value="1"/>
</dbReference>
<reference evidence="1 2" key="1">
    <citation type="submission" date="2013-02" db="EMBL/GenBank/DDBJ databases">
        <title>The Genome Sequence of Lactobacillus catenaformis F0143.</title>
        <authorList>
            <consortium name="The Broad Institute Genome Sequencing Platform"/>
            <person name="Earl A."/>
            <person name="Ward D."/>
            <person name="Feldgarden M."/>
            <person name="Gevers D."/>
            <person name="Izard J."/>
            <person name="Blanton J.M."/>
            <person name="Mathney J."/>
            <person name="Dewhirst F.E."/>
            <person name="Young S.K."/>
            <person name="Zeng Q."/>
            <person name="Gargeya S."/>
            <person name="Fitzgerald M."/>
            <person name="Haas B."/>
            <person name="Abouelleil A."/>
            <person name="Alvarado L."/>
            <person name="Arachchi H.M."/>
            <person name="Berlin A."/>
            <person name="Chapman S.B."/>
            <person name="Gearin G."/>
            <person name="Goldberg J."/>
            <person name="Griggs A."/>
            <person name="Gujja S."/>
            <person name="Hansen M."/>
            <person name="Heiman D."/>
            <person name="Howarth C."/>
            <person name="Larimer J."/>
            <person name="Lui A."/>
            <person name="MacDonald P.J.P."/>
            <person name="McCowen C."/>
            <person name="Montmayeur A."/>
            <person name="Murphy C."/>
            <person name="Neiman D."/>
            <person name="Pearson M."/>
            <person name="Priest M."/>
            <person name="Roberts A."/>
            <person name="Saif S."/>
            <person name="Shea T."/>
            <person name="Sisk P."/>
            <person name="Stolte C."/>
            <person name="Sykes S."/>
            <person name="Wortman J."/>
            <person name="Nusbaum C."/>
            <person name="Birren B."/>
        </authorList>
    </citation>
    <scope>NUCLEOTIDE SEQUENCE [LARGE SCALE GENOMIC DNA]</scope>
    <source>
        <strain evidence="1 2">OT 569</strain>
    </source>
</reference>
<name>M2PPM1_9FIRM</name>
<organism evidence="1 2">
    <name type="scientific">Eggerthia catenaformis OT 569 = DSM 20559</name>
    <dbReference type="NCBI Taxonomy" id="999415"/>
    <lineage>
        <taxon>Bacteria</taxon>
        <taxon>Bacillati</taxon>
        <taxon>Bacillota</taxon>
        <taxon>Erysipelotrichia</taxon>
        <taxon>Erysipelotrichales</taxon>
        <taxon>Coprobacillaceae</taxon>
        <taxon>Eggerthia</taxon>
    </lineage>
</organism>
<keyword evidence="2" id="KW-1185">Reference proteome</keyword>
<gene>
    <name evidence="1" type="ORF">HMPREF9943_00281</name>
</gene>
<evidence type="ECO:0000313" key="2">
    <source>
        <dbReference type="Proteomes" id="UP000011758"/>
    </source>
</evidence>
<dbReference type="InterPro" id="IPR029058">
    <property type="entry name" value="AB_hydrolase_fold"/>
</dbReference>
<dbReference type="InterPro" id="IPR052920">
    <property type="entry name" value="DNA-binding_regulatory"/>
</dbReference>
<dbReference type="STRING" id="999415.HMPREF9943_00281"/>
<dbReference type="SUPFAM" id="SSF53474">
    <property type="entry name" value="alpha/beta-Hydrolases"/>
    <property type="match status" value="1"/>
</dbReference>
<dbReference type="PANTHER" id="PTHR43358">
    <property type="entry name" value="ALPHA/BETA-HYDROLASE"/>
    <property type="match status" value="1"/>
</dbReference>
<dbReference type="eggNOG" id="COG1073">
    <property type="taxonomic scope" value="Bacteria"/>
</dbReference>
<evidence type="ECO:0008006" key="3">
    <source>
        <dbReference type="Google" id="ProtNLM"/>
    </source>
</evidence>